<dbReference type="GO" id="GO:0005886">
    <property type="term" value="C:plasma membrane"/>
    <property type="evidence" value="ECO:0007669"/>
    <property type="project" value="TreeGrafter"/>
</dbReference>
<proteinExistence type="inferred from homology"/>
<evidence type="ECO:0000256" key="4">
    <source>
        <dbReference type="ARBA" id="ARBA00022989"/>
    </source>
</evidence>
<evidence type="ECO:0000313" key="8">
    <source>
        <dbReference type="Proteomes" id="UP000694387"/>
    </source>
</evidence>
<keyword evidence="5 6" id="KW-0472">Membrane</keyword>
<dbReference type="Proteomes" id="UP000694387">
    <property type="component" value="Chromosome 17"/>
</dbReference>
<dbReference type="CTD" id="64232"/>
<comment type="similarity">
    <text evidence="2">Belongs to the MS4A family.</text>
</comment>
<feature type="transmembrane region" description="Helical" evidence="6">
    <location>
        <begin position="49"/>
        <end position="72"/>
    </location>
</feature>
<name>A0A8C4LG32_EQUAS</name>
<evidence type="ECO:0000256" key="2">
    <source>
        <dbReference type="ARBA" id="ARBA00009565"/>
    </source>
</evidence>
<reference evidence="7" key="3">
    <citation type="submission" date="2025-09" db="UniProtKB">
        <authorList>
            <consortium name="Ensembl"/>
        </authorList>
    </citation>
    <scope>IDENTIFICATION</scope>
</reference>
<feature type="transmembrane region" description="Helical" evidence="6">
    <location>
        <begin position="87"/>
        <end position="107"/>
    </location>
</feature>
<accession>A0A8C4LG32</accession>
<dbReference type="PANTHER" id="PTHR23320:SF54">
    <property type="entry name" value="MEMBRANE-SPANNING 4-DOMAINS SUBFAMILY A MEMBER 5"/>
    <property type="match status" value="1"/>
</dbReference>
<feature type="transmembrane region" description="Helical" evidence="6">
    <location>
        <begin position="161"/>
        <end position="182"/>
    </location>
</feature>
<evidence type="ECO:0000256" key="3">
    <source>
        <dbReference type="ARBA" id="ARBA00022692"/>
    </source>
</evidence>
<dbReference type="GO" id="GO:0007166">
    <property type="term" value="P:cell surface receptor signaling pathway"/>
    <property type="evidence" value="ECO:0007669"/>
    <property type="project" value="TreeGrafter"/>
</dbReference>
<dbReference type="PANTHER" id="PTHR23320">
    <property type="entry name" value="MEMBRANE-SPANNING 4-DOMAINS SUBFAMILY A MS4A -RELATED"/>
    <property type="match status" value="1"/>
</dbReference>
<dbReference type="Pfam" id="PF04103">
    <property type="entry name" value="CD20"/>
    <property type="match status" value="1"/>
</dbReference>
<dbReference type="Ensembl" id="ENSEAST00005012404.2">
    <property type="protein sequence ID" value="ENSEASP00005011410.2"/>
    <property type="gene ID" value="ENSEASG00005008030.2"/>
</dbReference>
<dbReference type="OrthoDB" id="10071849at2759"/>
<dbReference type="InterPro" id="IPR030417">
    <property type="entry name" value="MS4A"/>
</dbReference>
<dbReference type="AlphaFoldDB" id="A0A8C4LG32"/>
<dbReference type="GeneID" id="106844363"/>
<sequence length="198" mass="22087">MDSNPPRNPVFLVFPPEITIPEFQSTDFTATTYESSSPFPKLLAAKMKVLGTIQIVLGLMNFSFGVVFLFTFENPYPRFPFIFVSGYPFWSTLLFINSGAFLIALERKPTETLVARSRIMNFLSALAATAGIILLTFGFILDQHYFCGYSEEVSQCQPVTTLFIGILTMLMAFSIMELLIALSFSISKSNLDCCDSEA</sequence>
<evidence type="ECO:0000256" key="1">
    <source>
        <dbReference type="ARBA" id="ARBA00004141"/>
    </source>
</evidence>
<organism evidence="7 8">
    <name type="scientific">Equus asinus</name>
    <name type="common">Donkey</name>
    <name type="synonym">Equus africanus asinus</name>
    <dbReference type="NCBI Taxonomy" id="9793"/>
    <lineage>
        <taxon>Eukaryota</taxon>
        <taxon>Metazoa</taxon>
        <taxon>Chordata</taxon>
        <taxon>Craniata</taxon>
        <taxon>Vertebrata</taxon>
        <taxon>Euteleostomi</taxon>
        <taxon>Mammalia</taxon>
        <taxon>Eutheria</taxon>
        <taxon>Laurasiatheria</taxon>
        <taxon>Perissodactyla</taxon>
        <taxon>Equidae</taxon>
        <taxon>Equus</taxon>
    </lineage>
</organism>
<dbReference type="RefSeq" id="XP_014717252.1">
    <property type="nucleotide sequence ID" value="XM_014861766.3"/>
</dbReference>
<dbReference type="GeneTree" id="ENSGT00940000162612"/>
<keyword evidence="3 6" id="KW-0812">Transmembrane</keyword>
<dbReference type="InterPro" id="IPR007237">
    <property type="entry name" value="CD20-like"/>
</dbReference>
<evidence type="ECO:0000256" key="5">
    <source>
        <dbReference type="ARBA" id="ARBA00023136"/>
    </source>
</evidence>
<keyword evidence="8" id="KW-1185">Reference proteome</keyword>
<dbReference type="KEGG" id="eai:106844363"/>
<evidence type="ECO:0000256" key="6">
    <source>
        <dbReference type="SAM" id="Phobius"/>
    </source>
</evidence>
<reference evidence="7 8" key="1">
    <citation type="journal article" date="2020" name="Nat. Commun.">
        <title>Donkey genomes provide new insights into domestication and selection for coat color.</title>
        <authorList>
            <person name="Wang"/>
            <person name="C."/>
            <person name="Li"/>
            <person name="H."/>
            <person name="Guo"/>
            <person name="Y."/>
            <person name="Huang"/>
            <person name="J."/>
            <person name="Sun"/>
            <person name="Y."/>
            <person name="Min"/>
            <person name="J."/>
            <person name="Wang"/>
            <person name="J."/>
            <person name="Fang"/>
            <person name="X."/>
            <person name="Zhao"/>
            <person name="Z."/>
            <person name="Wang"/>
            <person name="S."/>
            <person name="Zhang"/>
            <person name="Y."/>
            <person name="Liu"/>
            <person name="Q."/>
            <person name="Jiang"/>
            <person name="Q."/>
            <person name="Wang"/>
            <person name="X."/>
            <person name="Guo"/>
            <person name="Y."/>
            <person name="Yang"/>
            <person name="C."/>
            <person name="Wang"/>
            <person name="Y."/>
            <person name="Tian"/>
            <person name="F."/>
            <person name="Zhuang"/>
            <person name="G."/>
            <person name="Fan"/>
            <person name="Y."/>
            <person name="Gao"/>
            <person name="Q."/>
            <person name="Li"/>
            <person name="Y."/>
            <person name="Ju"/>
            <person name="Z."/>
            <person name="Li"/>
            <person name="J."/>
            <person name="Li"/>
            <person name="R."/>
            <person name="Hou"/>
            <person name="M."/>
            <person name="Yang"/>
            <person name="G."/>
            <person name="Liu"/>
            <person name="G."/>
            <person name="Liu"/>
            <person name="W."/>
            <person name="Guo"/>
            <person name="J."/>
            <person name="Pan"/>
            <person name="S."/>
            <person name="Fan"/>
            <person name="G."/>
            <person name="Zhang"/>
            <person name="W."/>
            <person name="Zhang"/>
            <person name="R."/>
            <person name="Yu"/>
            <person name="J."/>
            <person name="Zhang"/>
            <person name="X."/>
            <person name="Yin"/>
            <person name="Q."/>
            <person name="Ji"/>
            <person name="C."/>
            <person name="Jin"/>
            <person name="Y."/>
            <person name="Yue"/>
            <person name="G."/>
            <person name="Liu"/>
            <person name="M."/>
            <person name="Xu"/>
            <person name="J."/>
            <person name="Liu"/>
            <person name="S."/>
            <person name="Jordana"/>
            <person name="J."/>
            <person name="Noce"/>
            <person name="A."/>
            <person name="Amills"/>
            <person name="M."/>
            <person name="Wu"/>
            <person name="D.D."/>
            <person name="Li"/>
            <person name="S."/>
            <person name="Zhou"/>
            <person name="X. and Zhong"/>
            <person name="J."/>
        </authorList>
    </citation>
    <scope>NUCLEOTIDE SEQUENCE [LARGE SCALE GENOMIC DNA]</scope>
</reference>
<evidence type="ECO:0000313" key="7">
    <source>
        <dbReference type="Ensembl" id="ENSEASP00005011410.2"/>
    </source>
</evidence>
<comment type="subcellular location">
    <subcellularLocation>
        <location evidence="1">Membrane</location>
        <topology evidence="1">Multi-pass membrane protein</topology>
    </subcellularLocation>
</comment>
<feature type="transmembrane region" description="Helical" evidence="6">
    <location>
        <begin position="119"/>
        <end position="141"/>
    </location>
</feature>
<keyword evidence="4 6" id="KW-1133">Transmembrane helix</keyword>
<reference evidence="7" key="2">
    <citation type="submission" date="2025-08" db="UniProtKB">
        <authorList>
            <consortium name="Ensembl"/>
        </authorList>
    </citation>
    <scope>IDENTIFICATION</scope>
</reference>
<protein>
    <submittedName>
        <fullName evidence="7">Membrane spanning 4-domains A5</fullName>
    </submittedName>
</protein>
<gene>
    <name evidence="7" type="primary">MS4A5</name>
</gene>